<dbReference type="InterPro" id="IPR015868">
    <property type="entry name" value="Glutaminase"/>
</dbReference>
<organism evidence="7 8">
    <name type="scientific">Planococcus lenghuensis</name>
    <dbReference type="NCBI Taxonomy" id="2213202"/>
    <lineage>
        <taxon>Bacteria</taxon>
        <taxon>Bacillati</taxon>
        <taxon>Bacillota</taxon>
        <taxon>Bacilli</taxon>
        <taxon>Bacillales</taxon>
        <taxon>Caryophanaceae</taxon>
        <taxon>Planococcus</taxon>
    </lineage>
</organism>
<keyword evidence="4 6" id="KW-0378">Hydrolase</keyword>
<dbReference type="Proteomes" id="UP000188184">
    <property type="component" value="Chromosome"/>
</dbReference>
<dbReference type="KEGG" id="pmar:B0X71_10600"/>
<evidence type="ECO:0000313" key="8">
    <source>
        <dbReference type="Proteomes" id="UP000188184"/>
    </source>
</evidence>
<feature type="binding site" evidence="6">
    <location>
        <position position="65"/>
    </location>
    <ligand>
        <name>substrate</name>
    </ligand>
</feature>
<evidence type="ECO:0000256" key="5">
    <source>
        <dbReference type="ARBA" id="ARBA00049534"/>
    </source>
</evidence>
<name>A0A1Q2KZ48_9BACL</name>
<dbReference type="GO" id="GO:0006543">
    <property type="term" value="P:L-glutamine catabolic process"/>
    <property type="evidence" value="ECO:0007669"/>
    <property type="project" value="TreeGrafter"/>
</dbReference>
<feature type="binding site" evidence="6">
    <location>
        <position position="194"/>
    </location>
    <ligand>
        <name>substrate</name>
    </ligand>
</feature>
<protein>
    <recommendedName>
        <fullName evidence="3 6">Glutaminase</fullName>
        <ecNumber evidence="3 6">3.5.1.2</ecNumber>
    </recommendedName>
</protein>
<evidence type="ECO:0000256" key="2">
    <source>
        <dbReference type="ARBA" id="ARBA00011881"/>
    </source>
</evidence>
<evidence type="ECO:0000256" key="1">
    <source>
        <dbReference type="ARBA" id="ARBA00011076"/>
    </source>
</evidence>
<dbReference type="HAMAP" id="MF_00313">
    <property type="entry name" value="Glutaminase"/>
    <property type="match status" value="1"/>
</dbReference>
<dbReference type="EC" id="3.5.1.2" evidence="3 6"/>
<dbReference type="NCBIfam" id="TIGR03814">
    <property type="entry name" value="Gln_ase"/>
    <property type="match status" value="1"/>
</dbReference>
<dbReference type="Gene3D" id="3.40.710.10">
    <property type="entry name" value="DD-peptidase/beta-lactamase superfamily"/>
    <property type="match status" value="1"/>
</dbReference>
<dbReference type="EMBL" id="CP019640">
    <property type="protein sequence ID" value="AQQ53478.1"/>
    <property type="molecule type" value="Genomic_DNA"/>
</dbReference>
<comment type="similarity">
    <text evidence="1 6">Belongs to the glutaminase family.</text>
</comment>
<sequence>MEQLSQAYLEKTVLQSKPFSADGKVKETVPGINSTVEGSLGLAVCTVDGKEFEAGLTDYRFTLQSISKVINLMIALQDAGPEAVFKQVGMEPTSQLFDSVKGLTELGGHKPFNPFIDEGAIAITSLITGKNSEERFNRIIKLLRKITGNAKLRMNEAAYEEAKRDSSKSYALAYYLESESVIENGKVEEALDLYFRGLSIEVNALELARIGAFFARDGYMNGEDEPLIKPDHISIMKALMLTSGLYNDSGKMAVQAGIPAKSGIGGGIVAAATGIMGIGIFGPALNAGGNSTAGMEALKHLSRNFDLNIFKRSSFNPDKNT</sequence>
<dbReference type="Pfam" id="PF04960">
    <property type="entry name" value="Glutaminase"/>
    <property type="match status" value="1"/>
</dbReference>
<evidence type="ECO:0000256" key="3">
    <source>
        <dbReference type="ARBA" id="ARBA00012918"/>
    </source>
</evidence>
<reference evidence="7 8" key="1">
    <citation type="submission" date="2017-02" db="EMBL/GenBank/DDBJ databases">
        <title>The complete genomic sequence of a novel cold adapted crude oil-degrading bacterium Planococcus qaidamina Y42.</title>
        <authorList>
            <person name="Yang R."/>
        </authorList>
    </citation>
    <scope>NUCLEOTIDE SEQUENCE [LARGE SCALE GENOMIC DNA]</scope>
    <source>
        <strain evidence="7 8">Y42</strain>
    </source>
</reference>
<comment type="catalytic activity">
    <reaction evidence="5 6">
        <text>L-glutamine + H2O = L-glutamate + NH4(+)</text>
        <dbReference type="Rhea" id="RHEA:15889"/>
        <dbReference type="ChEBI" id="CHEBI:15377"/>
        <dbReference type="ChEBI" id="CHEBI:28938"/>
        <dbReference type="ChEBI" id="CHEBI:29985"/>
        <dbReference type="ChEBI" id="CHEBI:58359"/>
        <dbReference type="EC" id="3.5.1.2"/>
    </reaction>
</comment>
<dbReference type="PANTHER" id="PTHR12544">
    <property type="entry name" value="GLUTAMINASE"/>
    <property type="match status" value="1"/>
</dbReference>
<evidence type="ECO:0000313" key="7">
    <source>
        <dbReference type="EMBL" id="AQQ53478.1"/>
    </source>
</evidence>
<comment type="subunit">
    <text evidence="2 6">Homotetramer.</text>
</comment>
<comment type="caution">
    <text evidence="6">Lacks conserved residue(s) required for the propagation of feature annotation.</text>
</comment>
<dbReference type="OrthoDB" id="9788822at2"/>
<evidence type="ECO:0000256" key="4">
    <source>
        <dbReference type="ARBA" id="ARBA00022801"/>
    </source>
</evidence>
<dbReference type="GO" id="GO:0006537">
    <property type="term" value="P:glutamate biosynthetic process"/>
    <property type="evidence" value="ECO:0007669"/>
    <property type="project" value="TreeGrafter"/>
</dbReference>
<feature type="binding site" evidence="6">
    <location>
        <position position="246"/>
    </location>
    <ligand>
        <name>substrate</name>
    </ligand>
</feature>
<evidence type="ECO:0000256" key="6">
    <source>
        <dbReference type="HAMAP-Rule" id="MF_00313"/>
    </source>
</evidence>
<keyword evidence="6" id="KW-0007">Acetylation</keyword>
<dbReference type="InterPro" id="IPR012338">
    <property type="entry name" value="Beta-lactam/transpept-like"/>
</dbReference>
<accession>A0A1Q2KZ48</accession>
<dbReference type="PANTHER" id="PTHR12544:SF29">
    <property type="entry name" value="GLUTAMINASE"/>
    <property type="match status" value="1"/>
</dbReference>
<dbReference type="GO" id="GO:0004359">
    <property type="term" value="F:glutaminase activity"/>
    <property type="evidence" value="ECO:0007669"/>
    <property type="project" value="UniProtKB-UniRule"/>
</dbReference>
<dbReference type="RefSeq" id="WP_077589376.1">
    <property type="nucleotide sequence ID" value="NZ_CP019640.1"/>
</dbReference>
<keyword evidence="8" id="KW-1185">Reference proteome</keyword>
<dbReference type="AlphaFoldDB" id="A0A1Q2KZ48"/>
<dbReference type="SUPFAM" id="SSF56601">
    <property type="entry name" value="beta-lactamase/transpeptidase-like"/>
    <property type="match status" value="1"/>
</dbReference>
<proteinExistence type="inferred from homology"/>
<gene>
    <name evidence="6" type="primary">glsA</name>
    <name evidence="7" type="ORF">B0X71_10600</name>
</gene>